<dbReference type="SUPFAM" id="SSF56349">
    <property type="entry name" value="DNA breaking-rejoining enzymes"/>
    <property type="match status" value="1"/>
</dbReference>
<evidence type="ECO:0000313" key="7">
    <source>
        <dbReference type="EMBL" id="MFD1397781.1"/>
    </source>
</evidence>
<dbReference type="Gene3D" id="1.10.150.130">
    <property type="match status" value="1"/>
</dbReference>
<evidence type="ECO:0000259" key="6">
    <source>
        <dbReference type="PROSITE" id="PS51900"/>
    </source>
</evidence>
<dbReference type="InterPro" id="IPR011010">
    <property type="entry name" value="DNA_brk_join_enz"/>
</dbReference>
<dbReference type="InterPro" id="IPR044068">
    <property type="entry name" value="CB"/>
</dbReference>
<dbReference type="PANTHER" id="PTHR30349:SF64">
    <property type="entry name" value="PROPHAGE INTEGRASE INTD-RELATED"/>
    <property type="match status" value="1"/>
</dbReference>
<comment type="similarity">
    <text evidence="1">Belongs to the 'phage' integrase family.</text>
</comment>
<dbReference type="PROSITE" id="PS51898">
    <property type="entry name" value="TYR_RECOMBINASE"/>
    <property type="match status" value="1"/>
</dbReference>
<comment type="caution">
    <text evidence="7">The sequence shown here is derived from an EMBL/GenBank/DDBJ whole genome shotgun (WGS) entry which is preliminary data.</text>
</comment>
<dbReference type="PANTHER" id="PTHR30349">
    <property type="entry name" value="PHAGE INTEGRASE-RELATED"/>
    <property type="match status" value="1"/>
</dbReference>
<sequence>MPKTKYTGVYSDANGKFFYQTELGVDKATGERIQCKSRKDQLGQPFATAYAAHKELIRVKHEYQLSNGLINYNLTYDEFMAQTYKPYYRSIVEDSTWNSRQSTMKILTDRFGKMKLRDIEVGDCERFRIWLLNDSGLSQAYSSLVYTMLRTTLDYAVTLNFLSSNISKRTKAIPKGKAVVAFWTKDEFEAVLSKIYCEDFYEHMCFVMLWVYYMTGIRVSEGLALWWSDIDFGSKKMRVHHTLDMKNQNNWTRKPYTKTVEGMRTISLDDDTIAVLKEWQAVQEAHGVKNFVMSATGKPTYRSTVMKVITRYAKLADVVDIQAKGLRHSHVSYLINEFNANVLHVSKRLGHSSPEITLKHYSHLWSRGDEELAAKMSGNIKFDSATESGVDFNGNQSIKY</sequence>
<dbReference type="InterPro" id="IPR002104">
    <property type="entry name" value="Integrase_catalytic"/>
</dbReference>
<keyword evidence="3" id="KW-0233">DNA recombination</keyword>
<evidence type="ECO:0000256" key="2">
    <source>
        <dbReference type="ARBA" id="ARBA00023125"/>
    </source>
</evidence>
<dbReference type="EMBL" id="JBHTOA010000005">
    <property type="protein sequence ID" value="MFD1397781.1"/>
    <property type="molecule type" value="Genomic_DNA"/>
</dbReference>
<dbReference type="RefSeq" id="WP_204119518.1">
    <property type="nucleotide sequence ID" value="NZ_BOLV01000016.1"/>
</dbReference>
<protein>
    <submittedName>
        <fullName evidence="7">Tyrosine-type recombinase/integrase</fullName>
    </submittedName>
</protein>
<dbReference type="InterPro" id="IPR010998">
    <property type="entry name" value="Integrase_recombinase_N"/>
</dbReference>
<dbReference type="PROSITE" id="PS51900">
    <property type="entry name" value="CB"/>
    <property type="match status" value="1"/>
</dbReference>
<gene>
    <name evidence="7" type="ORF">ACFQ41_00485</name>
</gene>
<dbReference type="Proteomes" id="UP001597199">
    <property type="component" value="Unassembled WGS sequence"/>
</dbReference>
<dbReference type="InterPro" id="IPR013762">
    <property type="entry name" value="Integrase-like_cat_sf"/>
</dbReference>
<accession>A0ABW4BC20</accession>
<name>A0ABW4BC20_9LACO</name>
<evidence type="ECO:0000256" key="4">
    <source>
        <dbReference type="PROSITE-ProRule" id="PRU01248"/>
    </source>
</evidence>
<dbReference type="InterPro" id="IPR050090">
    <property type="entry name" value="Tyrosine_recombinase_XerCD"/>
</dbReference>
<evidence type="ECO:0000259" key="5">
    <source>
        <dbReference type="PROSITE" id="PS51898"/>
    </source>
</evidence>
<organism evidence="7 8">
    <name type="scientific">Lacticaseibacillus suilingensis</name>
    <dbReference type="NCBI Taxonomy" id="2799577"/>
    <lineage>
        <taxon>Bacteria</taxon>
        <taxon>Bacillati</taxon>
        <taxon>Bacillota</taxon>
        <taxon>Bacilli</taxon>
        <taxon>Lactobacillales</taxon>
        <taxon>Lactobacillaceae</taxon>
        <taxon>Lacticaseibacillus</taxon>
    </lineage>
</organism>
<feature type="domain" description="Core-binding (CB)" evidence="6">
    <location>
        <begin position="78"/>
        <end position="157"/>
    </location>
</feature>
<dbReference type="CDD" id="cd01189">
    <property type="entry name" value="INT_ICEBs1_C_like"/>
    <property type="match status" value="1"/>
</dbReference>
<dbReference type="Pfam" id="PF00589">
    <property type="entry name" value="Phage_integrase"/>
    <property type="match status" value="1"/>
</dbReference>
<keyword evidence="2 4" id="KW-0238">DNA-binding</keyword>
<reference evidence="8" key="1">
    <citation type="journal article" date="2019" name="Int. J. Syst. Evol. Microbiol.">
        <title>The Global Catalogue of Microorganisms (GCM) 10K type strain sequencing project: providing services to taxonomists for standard genome sequencing and annotation.</title>
        <authorList>
            <consortium name="The Broad Institute Genomics Platform"/>
            <consortium name="The Broad Institute Genome Sequencing Center for Infectious Disease"/>
            <person name="Wu L."/>
            <person name="Ma J."/>
        </authorList>
    </citation>
    <scope>NUCLEOTIDE SEQUENCE [LARGE SCALE GENOMIC DNA]</scope>
    <source>
        <strain evidence="8">CCM 9110</strain>
    </source>
</reference>
<keyword evidence="8" id="KW-1185">Reference proteome</keyword>
<feature type="domain" description="Tyr recombinase" evidence="5">
    <location>
        <begin position="178"/>
        <end position="377"/>
    </location>
</feature>
<evidence type="ECO:0000313" key="8">
    <source>
        <dbReference type="Proteomes" id="UP001597199"/>
    </source>
</evidence>
<evidence type="ECO:0000256" key="3">
    <source>
        <dbReference type="ARBA" id="ARBA00023172"/>
    </source>
</evidence>
<evidence type="ECO:0000256" key="1">
    <source>
        <dbReference type="ARBA" id="ARBA00008857"/>
    </source>
</evidence>
<dbReference type="Gene3D" id="1.10.443.10">
    <property type="entry name" value="Intergrase catalytic core"/>
    <property type="match status" value="1"/>
</dbReference>
<proteinExistence type="inferred from homology"/>